<feature type="region of interest" description="Disordered" evidence="1">
    <location>
        <begin position="34"/>
        <end position="65"/>
    </location>
</feature>
<dbReference type="Pfam" id="PF12079">
    <property type="entry name" value="DUF3558"/>
    <property type="match status" value="1"/>
</dbReference>
<name>A0A1G6YYJ9_9PSEU</name>
<gene>
    <name evidence="2" type="ORF">SAMN05216174_12443</name>
</gene>
<dbReference type="EMBL" id="FMZZ01000024">
    <property type="protein sequence ID" value="SDD95391.1"/>
    <property type="molecule type" value="Genomic_DNA"/>
</dbReference>
<dbReference type="AlphaFoldDB" id="A0A1G6YYJ9"/>
<evidence type="ECO:0000313" key="3">
    <source>
        <dbReference type="Proteomes" id="UP000199501"/>
    </source>
</evidence>
<sequence length="196" mass="20635">MNPAPDHTVTMPKPRAATRLAIAAILLTGLAACTETPGQPLPQPDPTTPTHSTQPRTTSTTPAATHALDNLDPCQLLTQAETTQLGAGPGERHDTSLRSSCQWTMKGQGVFSITIRPEQGLKDIVTDNGTISDYPVGDRHGRKLEGNGGGGCMIIIEIAQSARVDVSGTTRADTAKACRVANNVVNLIEPRLPKGE</sequence>
<organism evidence="2 3">
    <name type="scientific">Actinokineospora iranica</name>
    <dbReference type="NCBI Taxonomy" id="1271860"/>
    <lineage>
        <taxon>Bacteria</taxon>
        <taxon>Bacillati</taxon>
        <taxon>Actinomycetota</taxon>
        <taxon>Actinomycetes</taxon>
        <taxon>Pseudonocardiales</taxon>
        <taxon>Pseudonocardiaceae</taxon>
        <taxon>Actinokineospora</taxon>
    </lineage>
</organism>
<dbReference type="InterPro" id="IPR024520">
    <property type="entry name" value="DUF3558"/>
</dbReference>
<reference evidence="3" key="1">
    <citation type="submission" date="2016-10" db="EMBL/GenBank/DDBJ databases">
        <authorList>
            <person name="Varghese N."/>
            <person name="Submissions S."/>
        </authorList>
    </citation>
    <scope>NUCLEOTIDE SEQUENCE [LARGE SCALE GENOMIC DNA]</scope>
    <source>
        <strain evidence="3">IBRC-M 10403</strain>
    </source>
</reference>
<proteinExistence type="predicted"/>
<dbReference type="Proteomes" id="UP000199501">
    <property type="component" value="Unassembled WGS sequence"/>
</dbReference>
<keyword evidence="3" id="KW-1185">Reference proteome</keyword>
<evidence type="ECO:0008006" key="4">
    <source>
        <dbReference type="Google" id="ProtNLM"/>
    </source>
</evidence>
<accession>A0A1G6YYJ9</accession>
<evidence type="ECO:0000256" key="1">
    <source>
        <dbReference type="SAM" id="MobiDB-lite"/>
    </source>
</evidence>
<dbReference type="STRING" id="1271860.SAMN05216174_12443"/>
<evidence type="ECO:0000313" key="2">
    <source>
        <dbReference type="EMBL" id="SDD95391.1"/>
    </source>
</evidence>
<feature type="compositionally biased region" description="Low complexity" evidence="1">
    <location>
        <begin position="48"/>
        <end position="65"/>
    </location>
</feature>
<protein>
    <recommendedName>
        <fullName evidence="4">DUF3558 domain-containing protein</fullName>
    </recommendedName>
</protein>